<keyword evidence="2" id="KW-1185">Reference proteome</keyword>
<reference evidence="1 2" key="1">
    <citation type="submission" date="2019-11" db="EMBL/GenBank/DDBJ databases">
        <title>Comparative genomics of hydrocarbon-degrading Desulfosarcina strains.</title>
        <authorList>
            <person name="Watanabe M."/>
            <person name="Kojima H."/>
            <person name="Fukui M."/>
        </authorList>
    </citation>
    <scope>NUCLEOTIDE SEQUENCE [LARGE SCALE GENOMIC DNA]</scope>
    <source>
        <strain evidence="1 2">PP31</strain>
    </source>
</reference>
<dbReference type="EMBL" id="AP021875">
    <property type="protein sequence ID" value="BBO76195.1"/>
    <property type="molecule type" value="Genomic_DNA"/>
</dbReference>
<dbReference type="KEGG" id="dwd:DSCW_36120"/>
<accession>A0A5K7Z660</accession>
<dbReference type="OrthoDB" id="5423038at2"/>
<evidence type="ECO:0000313" key="2">
    <source>
        <dbReference type="Proteomes" id="UP000427769"/>
    </source>
</evidence>
<sequence length="332" mass="37445">MREKWQKQMPLMPQIKDHAQAKELTAISGIIDAHPIICDRVLQDLNKGKLVAYRTGADGMSADQVLRCAIVKILFGFTYDELAFHIVDSQALSWFCRIGIADKGYKKSALNKNIKGISDATWELINADLLGYAKQKGIEKGRQVRVDCTCVETHIHHPTDSNLLWDGVRVLTRLLKRLRDESGITVPGFHNHTRVAKRRMLAVMNAKRKNKRKVAYVDLLKTSRKVVGYAHKAVATINAGATCDPLVMTIGFQIEHFVDLTRRVIHQTERRVLHGETVDAKDKVVSLFEPHTDIIVKDTVSGFLDNIPFTVSMIPIVEHMLQATPIPNNTLW</sequence>
<dbReference type="Proteomes" id="UP000427769">
    <property type="component" value="Chromosome"/>
</dbReference>
<dbReference type="RefSeq" id="WP_155305047.1">
    <property type="nucleotide sequence ID" value="NZ_AP021875.1"/>
</dbReference>
<evidence type="ECO:0000313" key="1">
    <source>
        <dbReference type="EMBL" id="BBO76195.1"/>
    </source>
</evidence>
<name>A0A5K7Z660_9BACT</name>
<gene>
    <name evidence="1" type="ORF">DSCW_36120</name>
</gene>
<proteinExistence type="predicted"/>
<protein>
    <recommendedName>
        <fullName evidence="3">Transposase InsH N-terminal domain-containing protein</fullName>
    </recommendedName>
</protein>
<evidence type="ECO:0008006" key="3">
    <source>
        <dbReference type="Google" id="ProtNLM"/>
    </source>
</evidence>
<organism evidence="1 2">
    <name type="scientific">Desulfosarcina widdelii</name>
    <dbReference type="NCBI Taxonomy" id="947919"/>
    <lineage>
        <taxon>Bacteria</taxon>
        <taxon>Pseudomonadati</taxon>
        <taxon>Thermodesulfobacteriota</taxon>
        <taxon>Desulfobacteria</taxon>
        <taxon>Desulfobacterales</taxon>
        <taxon>Desulfosarcinaceae</taxon>
        <taxon>Desulfosarcina</taxon>
    </lineage>
</organism>
<dbReference type="AlphaFoldDB" id="A0A5K7Z660"/>